<evidence type="ECO:0000256" key="1">
    <source>
        <dbReference type="ARBA" id="ARBA00004651"/>
    </source>
</evidence>
<feature type="domain" description="VTT" evidence="8">
    <location>
        <begin position="28"/>
        <end position="158"/>
    </location>
</feature>
<dbReference type="PANTHER" id="PTHR42709">
    <property type="entry name" value="ALKALINE PHOSPHATASE LIKE PROTEIN"/>
    <property type="match status" value="1"/>
</dbReference>
<evidence type="ECO:0000256" key="5">
    <source>
        <dbReference type="ARBA" id="ARBA00022989"/>
    </source>
</evidence>
<evidence type="ECO:0000256" key="2">
    <source>
        <dbReference type="ARBA" id="ARBA00010792"/>
    </source>
</evidence>
<reference evidence="9 10" key="1">
    <citation type="submission" date="2018-11" db="EMBL/GenBank/DDBJ databases">
        <title>Trebonia kvetii gen.nov., sp.nov., a novel acidophilic actinobacterium, and proposal of the new actinobacterial family Treboniaceae fam. nov.</title>
        <authorList>
            <person name="Rapoport D."/>
            <person name="Sagova-Mareckova M."/>
            <person name="Sedlacek I."/>
            <person name="Provaznik J."/>
            <person name="Kralova S."/>
            <person name="Pavlinic D."/>
            <person name="Benes V."/>
            <person name="Kopecky J."/>
        </authorList>
    </citation>
    <scope>NUCLEOTIDE SEQUENCE [LARGE SCALE GENOMIC DNA]</scope>
    <source>
        <strain evidence="9 10">15Tr583</strain>
    </source>
</reference>
<evidence type="ECO:0000259" key="8">
    <source>
        <dbReference type="Pfam" id="PF09335"/>
    </source>
</evidence>
<evidence type="ECO:0000313" key="9">
    <source>
        <dbReference type="EMBL" id="TVZ01618.1"/>
    </source>
</evidence>
<evidence type="ECO:0000256" key="7">
    <source>
        <dbReference type="SAM" id="Phobius"/>
    </source>
</evidence>
<comment type="similarity">
    <text evidence="2">Belongs to the DedA family.</text>
</comment>
<name>A0A6P2BRY8_9ACTN</name>
<proteinExistence type="inferred from homology"/>
<evidence type="ECO:0000256" key="4">
    <source>
        <dbReference type="ARBA" id="ARBA00022692"/>
    </source>
</evidence>
<feature type="transmembrane region" description="Helical" evidence="7">
    <location>
        <begin position="170"/>
        <end position="192"/>
    </location>
</feature>
<sequence>MTSFLISHAIYAVIVFGVLQAMCVPISSELTFLLGGAVASGAIPGTHQHPSLAMVIILGTLAEMIGSYISYGVGRAGGRPLVHRLGRYVLITERDVARAERFLVGRGAWALPVARMLPVVRAFASIVAGIVEIPPLRFGILSFIGTAVYVTALSWAGYSLGGEWSKVNHSLTQATYVLVAVVGIAIIAFVVIRLREFRREAAANAARGGGAPADRIRR</sequence>
<dbReference type="Pfam" id="PF09335">
    <property type="entry name" value="VTT_dom"/>
    <property type="match status" value="1"/>
</dbReference>
<gene>
    <name evidence="9" type="ORF">EAS64_29495</name>
</gene>
<dbReference type="PANTHER" id="PTHR42709:SF6">
    <property type="entry name" value="UNDECAPRENYL PHOSPHATE TRANSPORTER A"/>
    <property type="match status" value="1"/>
</dbReference>
<keyword evidence="4 7" id="KW-0812">Transmembrane</keyword>
<dbReference type="GO" id="GO:0005886">
    <property type="term" value="C:plasma membrane"/>
    <property type="evidence" value="ECO:0007669"/>
    <property type="project" value="UniProtKB-SubCell"/>
</dbReference>
<keyword evidence="6 7" id="KW-0472">Membrane</keyword>
<feature type="transmembrane region" description="Helical" evidence="7">
    <location>
        <begin position="138"/>
        <end position="158"/>
    </location>
</feature>
<dbReference type="RefSeq" id="WP_145858358.1">
    <property type="nucleotide sequence ID" value="NZ_RPFW01000006.1"/>
</dbReference>
<evidence type="ECO:0000256" key="6">
    <source>
        <dbReference type="ARBA" id="ARBA00023136"/>
    </source>
</evidence>
<dbReference type="InterPro" id="IPR032816">
    <property type="entry name" value="VTT_dom"/>
</dbReference>
<feature type="transmembrane region" description="Helical" evidence="7">
    <location>
        <begin position="6"/>
        <end position="39"/>
    </location>
</feature>
<dbReference type="InterPro" id="IPR051311">
    <property type="entry name" value="DedA_domain"/>
</dbReference>
<organism evidence="9 10">
    <name type="scientific">Trebonia kvetii</name>
    <dbReference type="NCBI Taxonomy" id="2480626"/>
    <lineage>
        <taxon>Bacteria</taxon>
        <taxon>Bacillati</taxon>
        <taxon>Actinomycetota</taxon>
        <taxon>Actinomycetes</taxon>
        <taxon>Streptosporangiales</taxon>
        <taxon>Treboniaceae</taxon>
        <taxon>Trebonia</taxon>
    </lineage>
</organism>
<keyword evidence="5 7" id="KW-1133">Transmembrane helix</keyword>
<protein>
    <submittedName>
        <fullName evidence="9">DedA family protein</fullName>
    </submittedName>
</protein>
<keyword evidence="3" id="KW-1003">Cell membrane</keyword>
<dbReference type="OrthoDB" id="9813426at2"/>
<dbReference type="AlphaFoldDB" id="A0A6P2BRY8"/>
<keyword evidence="10" id="KW-1185">Reference proteome</keyword>
<feature type="transmembrane region" description="Helical" evidence="7">
    <location>
        <begin position="51"/>
        <end position="71"/>
    </location>
</feature>
<accession>A0A6P2BRY8</accession>
<comment type="caution">
    <text evidence="9">The sequence shown here is derived from an EMBL/GenBank/DDBJ whole genome shotgun (WGS) entry which is preliminary data.</text>
</comment>
<dbReference type="EMBL" id="RPFW01000006">
    <property type="protein sequence ID" value="TVZ01618.1"/>
    <property type="molecule type" value="Genomic_DNA"/>
</dbReference>
<evidence type="ECO:0000313" key="10">
    <source>
        <dbReference type="Proteomes" id="UP000460272"/>
    </source>
</evidence>
<dbReference type="Proteomes" id="UP000460272">
    <property type="component" value="Unassembled WGS sequence"/>
</dbReference>
<comment type="subcellular location">
    <subcellularLocation>
        <location evidence="1">Cell membrane</location>
        <topology evidence="1">Multi-pass membrane protein</topology>
    </subcellularLocation>
</comment>
<evidence type="ECO:0000256" key="3">
    <source>
        <dbReference type="ARBA" id="ARBA00022475"/>
    </source>
</evidence>